<evidence type="ECO:0000259" key="1">
    <source>
        <dbReference type="Pfam" id="PF00561"/>
    </source>
</evidence>
<dbReference type="PANTHER" id="PTHR43798">
    <property type="entry name" value="MONOACYLGLYCEROL LIPASE"/>
    <property type="match status" value="1"/>
</dbReference>
<organism evidence="2 3">
    <name type="scientific">Cladophialophora chaetospira</name>
    <dbReference type="NCBI Taxonomy" id="386627"/>
    <lineage>
        <taxon>Eukaryota</taxon>
        <taxon>Fungi</taxon>
        <taxon>Dikarya</taxon>
        <taxon>Ascomycota</taxon>
        <taxon>Pezizomycotina</taxon>
        <taxon>Eurotiomycetes</taxon>
        <taxon>Chaetothyriomycetidae</taxon>
        <taxon>Chaetothyriales</taxon>
        <taxon>Herpotrichiellaceae</taxon>
        <taxon>Cladophialophora</taxon>
    </lineage>
</organism>
<comment type="caution">
    <text evidence="2">The sequence shown here is derived from an EMBL/GenBank/DDBJ whole genome shotgun (WGS) entry which is preliminary data.</text>
</comment>
<dbReference type="GO" id="GO:0046464">
    <property type="term" value="P:acylglycerol catabolic process"/>
    <property type="evidence" value="ECO:0007669"/>
    <property type="project" value="TreeGrafter"/>
</dbReference>
<proteinExistence type="predicted"/>
<dbReference type="PRINTS" id="PR00111">
    <property type="entry name" value="ABHYDROLASE"/>
</dbReference>
<dbReference type="InterPro" id="IPR050266">
    <property type="entry name" value="AB_hydrolase_sf"/>
</dbReference>
<keyword evidence="3" id="KW-1185">Reference proteome</keyword>
<dbReference type="InterPro" id="IPR029058">
    <property type="entry name" value="AB_hydrolase_fold"/>
</dbReference>
<dbReference type="PANTHER" id="PTHR43798:SF5">
    <property type="entry name" value="MONOACYLGLYCEROL LIPASE ABHD6"/>
    <property type="match status" value="1"/>
</dbReference>
<dbReference type="InterPro" id="IPR000073">
    <property type="entry name" value="AB_hydrolase_1"/>
</dbReference>
<gene>
    <name evidence="2" type="ORF">H2200_009840</name>
</gene>
<evidence type="ECO:0000313" key="2">
    <source>
        <dbReference type="EMBL" id="KAJ9605991.1"/>
    </source>
</evidence>
<reference evidence="2" key="1">
    <citation type="submission" date="2022-10" db="EMBL/GenBank/DDBJ databases">
        <title>Culturing micro-colonial fungi from biological soil crusts in the Mojave desert and describing Neophaeococcomyces mojavensis, and introducing the new genera and species Taxawa tesnikishii.</title>
        <authorList>
            <person name="Kurbessoian T."/>
            <person name="Stajich J.E."/>
        </authorList>
    </citation>
    <scope>NUCLEOTIDE SEQUENCE</scope>
    <source>
        <strain evidence="2">TK_41</strain>
    </source>
</reference>
<dbReference type="Proteomes" id="UP001172673">
    <property type="component" value="Unassembled WGS sequence"/>
</dbReference>
<dbReference type="Gene3D" id="3.40.50.1820">
    <property type="entry name" value="alpha/beta hydrolase"/>
    <property type="match status" value="1"/>
</dbReference>
<feature type="domain" description="AB hydrolase-1" evidence="1">
    <location>
        <begin position="28"/>
        <end position="166"/>
    </location>
</feature>
<sequence length="267" mass="28760">MPFATVNDHSLHYTDIAPSSTTQSSPHTLIFIHGLGSTQNYYFPIFPYLTSYRCIIFDNYGAGRSEYKPGTETSIASIGKDVLGLLDHLNVDKAIVVGYSMGGMVPTHLASKTPSRVVAAVLIGPVHPSPQVSEVFKQRVPKVQSEGMESMANVIPNAATGPSATALQKAFIREQLLAQSPAGYIANCRAIEHAKPPGYKDVKVPTLIIAGEVDKSAPAEGCRFIYGELGTVEGTKRLVVLKGVGHWHCVEVPDQVGKLVKDFVDEL</sequence>
<dbReference type="AlphaFoldDB" id="A0AA39CF59"/>
<dbReference type="SUPFAM" id="SSF53474">
    <property type="entry name" value="alpha/beta-Hydrolases"/>
    <property type="match status" value="1"/>
</dbReference>
<dbReference type="Pfam" id="PF00561">
    <property type="entry name" value="Abhydrolase_1"/>
    <property type="match status" value="1"/>
</dbReference>
<dbReference type="GO" id="GO:0047372">
    <property type="term" value="F:monoacylglycerol lipase activity"/>
    <property type="evidence" value="ECO:0007669"/>
    <property type="project" value="TreeGrafter"/>
</dbReference>
<name>A0AA39CF59_9EURO</name>
<dbReference type="EMBL" id="JAPDRK010000015">
    <property type="protein sequence ID" value="KAJ9605991.1"/>
    <property type="molecule type" value="Genomic_DNA"/>
</dbReference>
<accession>A0AA39CF59</accession>
<protein>
    <recommendedName>
        <fullName evidence="1">AB hydrolase-1 domain-containing protein</fullName>
    </recommendedName>
</protein>
<evidence type="ECO:0000313" key="3">
    <source>
        <dbReference type="Proteomes" id="UP001172673"/>
    </source>
</evidence>
<dbReference type="GO" id="GO:0016020">
    <property type="term" value="C:membrane"/>
    <property type="evidence" value="ECO:0007669"/>
    <property type="project" value="TreeGrafter"/>
</dbReference>